<evidence type="ECO:0000313" key="2">
    <source>
        <dbReference type="Proteomes" id="UP001163828"/>
    </source>
</evidence>
<gene>
    <name evidence="1" type="ORF">F5050DRAFT_1552751</name>
</gene>
<sequence>ICRLFGKAGLFNTDHSQWIPRDRNELLHQAMMWRDAQTVTERKNLFRKYGVRWTSFWLLEYWDPTRQLVIDSMHCILEGLVQYQCQQVLRLDASMRQVSSKGIKFAFDWQWLPYDADSAPIHIEMNPKDIPQVAKVQEMLCWALEGDQSASLDQLWTHLEDQALGALQFVAWSLELP</sequence>
<organism evidence="1 2">
    <name type="scientific">Lentinula boryana</name>
    <dbReference type="NCBI Taxonomy" id="40481"/>
    <lineage>
        <taxon>Eukaryota</taxon>
        <taxon>Fungi</taxon>
        <taxon>Dikarya</taxon>
        <taxon>Basidiomycota</taxon>
        <taxon>Agaricomycotina</taxon>
        <taxon>Agaricomycetes</taxon>
        <taxon>Agaricomycetidae</taxon>
        <taxon>Agaricales</taxon>
        <taxon>Marasmiineae</taxon>
        <taxon>Omphalotaceae</taxon>
        <taxon>Lentinula</taxon>
    </lineage>
</organism>
<protein>
    <submittedName>
        <fullName evidence="1">Uncharacterized protein</fullName>
    </submittedName>
</protein>
<feature type="non-terminal residue" evidence="1">
    <location>
        <position position="1"/>
    </location>
</feature>
<name>A0ABQ8PY88_9AGAR</name>
<keyword evidence="2" id="KW-1185">Reference proteome</keyword>
<feature type="non-terminal residue" evidence="1">
    <location>
        <position position="177"/>
    </location>
</feature>
<comment type="caution">
    <text evidence="1">The sequence shown here is derived from an EMBL/GenBank/DDBJ whole genome shotgun (WGS) entry which is preliminary data.</text>
</comment>
<proteinExistence type="predicted"/>
<dbReference type="Proteomes" id="UP001163828">
    <property type="component" value="Unassembled WGS sequence"/>
</dbReference>
<dbReference type="EMBL" id="MU791762">
    <property type="protein sequence ID" value="KAJ3990629.1"/>
    <property type="molecule type" value="Genomic_DNA"/>
</dbReference>
<reference evidence="1" key="1">
    <citation type="submission" date="2022-08" db="EMBL/GenBank/DDBJ databases">
        <authorList>
            <consortium name="DOE Joint Genome Institute"/>
            <person name="Min B."/>
            <person name="Riley R."/>
            <person name="Sierra-Patev S."/>
            <person name="Naranjo-Ortiz M."/>
            <person name="Looney B."/>
            <person name="Konkel Z."/>
            <person name="Slot J.C."/>
            <person name="Sakamoto Y."/>
            <person name="Steenwyk J.L."/>
            <person name="Rokas A."/>
            <person name="Carro J."/>
            <person name="Camarero S."/>
            <person name="Ferreira P."/>
            <person name="Molpeceres G."/>
            <person name="Ruiz-Duenas F.J."/>
            <person name="Serrano A."/>
            <person name="Henrissat B."/>
            <person name="Drula E."/>
            <person name="Hughes K.W."/>
            <person name="Mata J.L."/>
            <person name="Ishikawa N.K."/>
            <person name="Vargas-Isla R."/>
            <person name="Ushijima S."/>
            <person name="Smith C.A."/>
            <person name="Ahrendt S."/>
            <person name="Andreopoulos W."/>
            <person name="He G."/>
            <person name="Labutti K."/>
            <person name="Lipzen A."/>
            <person name="Ng V."/>
            <person name="Sandor L."/>
            <person name="Barry K."/>
            <person name="Martinez A.T."/>
            <person name="Xiao Y."/>
            <person name="Gibbons J.G."/>
            <person name="Terashima K."/>
            <person name="Hibbett D.S."/>
            <person name="Grigoriev I.V."/>
        </authorList>
    </citation>
    <scope>NUCLEOTIDE SEQUENCE</scope>
    <source>
        <strain evidence="1">TFB10827</strain>
    </source>
</reference>
<accession>A0ABQ8PY88</accession>
<evidence type="ECO:0000313" key="1">
    <source>
        <dbReference type="EMBL" id="KAJ3990629.1"/>
    </source>
</evidence>